<evidence type="ECO:0000313" key="2">
    <source>
        <dbReference type="Proteomes" id="UP001500620"/>
    </source>
</evidence>
<name>A0ABP8DWF3_9ACTN</name>
<proteinExistence type="predicted"/>
<evidence type="ECO:0000313" key="1">
    <source>
        <dbReference type="EMBL" id="GAA4264330.1"/>
    </source>
</evidence>
<dbReference type="Proteomes" id="UP001500620">
    <property type="component" value="Unassembled WGS sequence"/>
</dbReference>
<sequence>MHVTAVAKDGRFCEIVRWGSSGVDEIVDVQCFQPGGVPADTPFTVLWTVSSGVLPPGVGAYASIQVTSGLLAQSYNSTGAGVTVTPVSTGIYLLRVAGVGLGTGVLA</sequence>
<organism evidence="1 2">
    <name type="scientific">Dactylosporangium darangshiense</name>
    <dbReference type="NCBI Taxonomy" id="579108"/>
    <lineage>
        <taxon>Bacteria</taxon>
        <taxon>Bacillati</taxon>
        <taxon>Actinomycetota</taxon>
        <taxon>Actinomycetes</taxon>
        <taxon>Micromonosporales</taxon>
        <taxon>Micromonosporaceae</taxon>
        <taxon>Dactylosporangium</taxon>
    </lineage>
</organism>
<reference evidence="2" key="1">
    <citation type="journal article" date="2019" name="Int. J. Syst. Evol. Microbiol.">
        <title>The Global Catalogue of Microorganisms (GCM) 10K type strain sequencing project: providing services to taxonomists for standard genome sequencing and annotation.</title>
        <authorList>
            <consortium name="The Broad Institute Genomics Platform"/>
            <consortium name="The Broad Institute Genome Sequencing Center for Infectious Disease"/>
            <person name="Wu L."/>
            <person name="Ma J."/>
        </authorList>
    </citation>
    <scope>NUCLEOTIDE SEQUENCE [LARGE SCALE GENOMIC DNA]</scope>
    <source>
        <strain evidence="2">JCM 17441</strain>
    </source>
</reference>
<accession>A0ABP8DWF3</accession>
<protein>
    <submittedName>
        <fullName evidence="1">Uncharacterized protein</fullName>
    </submittedName>
</protein>
<comment type="caution">
    <text evidence="1">The sequence shown here is derived from an EMBL/GenBank/DDBJ whole genome shotgun (WGS) entry which is preliminary data.</text>
</comment>
<dbReference type="EMBL" id="BAABAT010000148">
    <property type="protein sequence ID" value="GAA4264330.1"/>
    <property type="molecule type" value="Genomic_DNA"/>
</dbReference>
<gene>
    <name evidence="1" type="ORF">GCM10022255_116970</name>
</gene>
<keyword evidence="2" id="KW-1185">Reference proteome</keyword>